<evidence type="ECO:0000256" key="1">
    <source>
        <dbReference type="SAM" id="MobiDB-lite"/>
    </source>
</evidence>
<dbReference type="RefSeq" id="WP_301228256.1">
    <property type="nucleotide sequence ID" value="NZ_JAROCG010000001.1"/>
</dbReference>
<dbReference type="EMBL" id="JAROCG010000001">
    <property type="protein sequence ID" value="MDN4611928.1"/>
    <property type="molecule type" value="Genomic_DNA"/>
</dbReference>
<feature type="compositionally biased region" description="Basic and acidic residues" evidence="1">
    <location>
        <begin position="102"/>
        <end position="113"/>
    </location>
</feature>
<organism evidence="2 3">
    <name type="scientific">Arthrobacter burdickii</name>
    <dbReference type="NCBI Taxonomy" id="3035920"/>
    <lineage>
        <taxon>Bacteria</taxon>
        <taxon>Bacillati</taxon>
        <taxon>Actinomycetota</taxon>
        <taxon>Actinomycetes</taxon>
        <taxon>Micrococcales</taxon>
        <taxon>Micrococcaceae</taxon>
        <taxon>Arthrobacter</taxon>
    </lineage>
</organism>
<keyword evidence="3" id="KW-1185">Reference proteome</keyword>
<evidence type="ECO:0000313" key="2">
    <source>
        <dbReference type="EMBL" id="MDN4611928.1"/>
    </source>
</evidence>
<sequence>MAWFNADDKMHSHPKPRQAGLEAMGLWLMAGTYCSDYLTEGLVPGWYVDSWPRGHRLAQQLVTARFWEPAGTDWQFLSWTEYQRTKEQVEEDRAKARARQKAWRDKRRDKPDG</sequence>
<feature type="region of interest" description="Disordered" evidence="1">
    <location>
        <begin position="88"/>
        <end position="113"/>
    </location>
</feature>
<accession>A0ABT8K3C0</accession>
<gene>
    <name evidence="2" type="ORF">P5G52_13750</name>
</gene>
<protein>
    <submittedName>
        <fullName evidence="2">Uncharacterized protein</fullName>
    </submittedName>
</protein>
<reference evidence="2" key="1">
    <citation type="submission" date="2023-06" db="EMBL/GenBank/DDBJ databases">
        <title>MT1 and MT2 Draft Genomes of Novel Species.</title>
        <authorList>
            <person name="Venkateswaran K."/>
        </authorList>
    </citation>
    <scope>NUCLEOTIDE SEQUENCE</scope>
    <source>
        <strain evidence="2">IIF3SC-B10</strain>
    </source>
</reference>
<name>A0ABT8K3C0_9MICC</name>
<comment type="caution">
    <text evidence="2">The sequence shown here is derived from an EMBL/GenBank/DDBJ whole genome shotgun (WGS) entry which is preliminary data.</text>
</comment>
<proteinExistence type="predicted"/>
<dbReference type="Proteomes" id="UP001174209">
    <property type="component" value="Unassembled WGS sequence"/>
</dbReference>
<evidence type="ECO:0000313" key="3">
    <source>
        <dbReference type="Proteomes" id="UP001174209"/>
    </source>
</evidence>